<accession>A0ACB9RDM8</accession>
<evidence type="ECO:0000313" key="1">
    <source>
        <dbReference type="EMBL" id="KAI4375724.1"/>
    </source>
</evidence>
<proteinExistence type="predicted"/>
<reference evidence="2" key="1">
    <citation type="journal article" date="2023" name="Front. Plant Sci.">
        <title>Chromosomal-level genome assembly of Melastoma candidum provides insights into trichome evolution.</title>
        <authorList>
            <person name="Zhong Y."/>
            <person name="Wu W."/>
            <person name="Sun C."/>
            <person name="Zou P."/>
            <person name="Liu Y."/>
            <person name="Dai S."/>
            <person name="Zhou R."/>
        </authorList>
    </citation>
    <scope>NUCLEOTIDE SEQUENCE [LARGE SCALE GENOMIC DNA]</scope>
</reference>
<gene>
    <name evidence="1" type="ORF">MLD38_013556</name>
</gene>
<dbReference type="EMBL" id="CM042883">
    <property type="protein sequence ID" value="KAI4375724.1"/>
    <property type="molecule type" value="Genomic_DNA"/>
</dbReference>
<evidence type="ECO:0000313" key="2">
    <source>
        <dbReference type="Proteomes" id="UP001057402"/>
    </source>
</evidence>
<name>A0ACB9RDM8_9MYRT</name>
<protein>
    <submittedName>
        <fullName evidence="1">Uncharacterized protein</fullName>
    </submittedName>
</protein>
<organism evidence="1 2">
    <name type="scientific">Melastoma candidum</name>
    <dbReference type="NCBI Taxonomy" id="119954"/>
    <lineage>
        <taxon>Eukaryota</taxon>
        <taxon>Viridiplantae</taxon>
        <taxon>Streptophyta</taxon>
        <taxon>Embryophyta</taxon>
        <taxon>Tracheophyta</taxon>
        <taxon>Spermatophyta</taxon>
        <taxon>Magnoliopsida</taxon>
        <taxon>eudicotyledons</taxon>
        <taxon>Gunneridae</taxon>
        <taxon>Pentapetalae</taxon>
        <taxon>rosids</taxon>
        <taxon>malvids</taxon>
        <taxon>Myrtales</taxon>
        <taxon>Melastomataceae</taxon>
        <taxon>Melastomatoideae</taxon>
        <taxon>Melastomateae</taxon>
        <taxon>Melastoma</taxon>
    </lineage>
</organism>
<dbReference type="Proteomes" id="UP001057402">
    <property type="component" value="Chromosome 4"/>
</dbReference>
<keyword evidence="2" id="KW-1185">Reference proteome</keyword>
<comment type="caution">
    <text evidence="1">The sequence shown here is derived from an EMBL/GenBank/DDBJ whole genome shotgun (WGS) entry which is preliminary data.</text>
</comment>
<sequence>MHPSQYRYSEERLTLYLAACFSSTVNSHRSTLIRRINWPSELLWQLEISIKQPTGFKAPVPPLAPTDKGKTSRSCSFKSDSGSFKNGSSSFRNRPGSFRNGGFISHSSFSYEELAAARGGFGRETVSGHAGFGYVHKGVLSDGTEAIPASSIGTSKPNILLDMNFEAKVADFGLAKLATDNCTHASTRIMGNFGYLAPEYASSGKLTEKSDITIPCREQARPEIMKAMDEGGNFSRIADPRLEGNYAPHEMAHMVACAGACIRHLAKLRPKMSQVVHALEHDNGMEDLNEWKRLTDPLRQSLNSLNDYDTDSMRETPSRLGLNGSGSDERTTTTTKNNNNNNFDPSPWSPSSDGQLRGKDEAEKL</sequence>